<name>A0A6J5KZE9_9CAUD</name>
<dbReference type="InterPro" id="IPR001650">
    <property type="entry name" value="Helicase_C-like"/>
</dbReference>
<evidence type="ECO:0000259" key="2">
    <source>
        <dbReference type="PROSITE" id="PS51194"/>
    </source>
</evidence>
<accession>A0A6J5KZE9</accession>
<dbReference type="InterPro" id="IPR006935">
    <property type="entry name" value="Helicase/UvrB_N"/>
</dbReference>
<sequence length="496" mass="57073">MTIITIEKLDEVHIRVMSDPSTEQELVDYFKFRMDGYQFSPKFKAKLWDGFVRLYDVNRKTLYLGLYNYVLTFAKKNDIEVVIKGDLLQNNDITEDKVFEYLTSLNLQGAGNKPIVIRDYQVSAVREALANERNVLLSPTGSGKSLIIYGLSRWWRETDKKVLILVPTTSLVEQLYSDFEDYSGANDWSVEVNCQKLYSGFSKTFSKNILFSTWQSVHRQPKSWFDQFDVIIGDEAHTFKSNALVAIMTKMTDVRYRIGTTGTIDNKKVHKLVLEGIFGPVYKVTSTKKLMDQGTLAELKITCLILKYDDEIRKANKGLEYKDEIEFIVSNKARNRFVSNLAVQTKGNTLLLFQYVERHGKILYELLKTKLEGTGRNVYFIHGKVDVDVREQIRKLMETEEDAIVVASFGTMSTGTNVPSIENIIFASPSKSKIRNLQSIGRGLRMKEGKTICKLYDVVDNLSWKSSKNHTLNHFGERLKIYAEEEFEFKLVELKI</sequence>
<dbReference type="SUPFAM" id="SSF52540">
    <property type="entry name" value="P-loop containing nucleoside triphosphate hydrolases"/>
    <property type="match status" value="2"/>
</dbReference>
<evidence type="ECO:0000259" key="1">
    <source>
        <dbReference type="PROSITE" id="PS51192"/>
    </source>
</evidence>
<dbReference type="PANTHER" id="PTHR47396:SF1">
    <property type="entry name" value="ATP-DEPENDENT HELICASE IRC3-RELATED"/>
    <property type="match status" value="1"/>
</dbReference>
<dbReference type="InterPro" id="IPR050742">
    <property type="entry name" value="Helicase_Restrict-Modif_Enz"/>
</dbReference>
<feature type="domain" description="Helicase ATP-binding" evidence="1">
    <location>
        <begin position="125"/>
        <end position="282"/>
    </location>
</feature>
<dbReference type="Pfam" id="PF00271">
    <property type="entry name" value="Helicase_C"/>
    <property type="match status" value="1"/>
</dbReference>
<dbReference type="InterPro" id="IPR049430">
    <property type="entry name" value="UvsW_N_sf"/>
</dbReference>
<keyword evidence="3" id="KW-0347">Helicase</keyword>
<dbReference type="Gene3D" id="3.40.50.300">
    <property type="entry name" value="P-loop containing nucleotide triphosphate hydrolases"/>
    <property type="match status" value="2"/>
</dbReference>
<dbReference type="GO" id="GO:0003677">
    <property type="term" value="F:DNA binding"/>
    <property type="evidence" value="ECO:0007669"/>
    <property type="project" value="InterPro"/>
</dbReference>
<dbReference type="EMBL" id="LR796186">
    <property type="protein sequence ID" value="CAB4125329.1"/>
    <property type="molecule type" value="Genomic_DNA"/>
</dbReference>
<keyword evidence="3" id="KW-0378">Hydrolase</keyword>
<keyword evidence="3" id="KW-0547">Nucleotide-binding</keyword>
<dbReference type="SMART" id="SM00490">
    <property type="entry name" value="HELICc"/>
    <property type="match status" value="1"/>
</dbReference>
<proteinExistence type="predicted"/>
<evidence type="ECO:0000313" key="3">
    <source>
        <dbReference type="EMBL" id="CAB4125329.1"/>
    </source>
</evidence>
<feature type="domain" description="Helicase C-terminal" evidence="2">
    <location>
        <begin position="337"/>
        <end position="495"/>
    </location>
</feature>
<dbReference type="InterPro" id="IPR027417">
    <property type="entry name" value="P-loop_NTPase"/>
</dbReference>
<dbReference type="SMART" id="SM00487">
    <property type="entry name" value="DEXDc"/>
    <property type="match status" value="1"/>
</dbReference>
<gene>
    <name evidence="3" type="ORF">UFOVP58_112</name>
</gene>
<dbReference type="PROSITE" id="PS51192">
    <property type="entry name" value="HELICASE_ATP_BIND_1"/>
    <property type="match status" value="1"/>
</dbReference>
<protein>
    <submittedName>
        <fullName evidence="3">SSL2 DNA or RNA helicases of superfamily II</fullName>
    </submittedName>
</protein>
<reference evidence="3" key="1">
    <citation type="submission" date="2020-04" db="EMBL/GenBank/DDBJ databases">
        <authorList>
            <person name="Chiriac C."/>
            <person name="Salcher M."/>
            <person name="Ghai R."/>
            <person name="Kavagutti S V."/>
        </authorList>
    </citation>
    <scope>NUCLEOTIDE SEQUENCE</scope>
</reference>
<dbReference type="InterPro" id="IPR049409">
    <property type="entry name" value="UvsW_N"/>
</dbReference>
<dbReference type="GO" id="GO:0004386">
    <property type="term" value="F:helicase activity"/>
    <property type="evidence" value="ECO:0007669"/>
    <property type="project" value="UniProtKB-KW"/>
</dbReference>
<dbReference type="Pfam" id="PF21241">
    <property type="entry name" value="UvsW_N"/>
    <property type="match status" value="1"/>
</dbReference>
<dbReference type="Pfam" id="PF04851">
    <property type="entry name" value="ResIII"/>
    <property type="match status" value="1"/>
</dbReference>
<dbReference type="PROSITE" id="PS51194">
    <property type="entry name" value="HELICASE_CTER"/>
    <property type="match status" value="1"/>
</dbReference>
<dbReference type="GO" id="GO:0016787">
    <property type="term" value="F:hydrolase activity"/>
    <property type="evidence" value="ECO:0007669"/>
    <property type="project" value="InterPro"/>
</dbReference>
<keyword evidence="3" id="KW-0067">ATP-binding</keyword>
<organism evidence="3">
    <name type="scientific">uncultured Caudovirales phage</name>
    <dbReference type="NCBI Taxonomy" id="2100421"/>
    <lineage>
        <taxon>Viruses</taxon>
        <taxon>Duplodnaviria</taxon>
        <taxon>Heunggongvirae</taxon>
        <taxon>Uroviricota</taxon>
        <taxon>Caudoviricetes</taxon>
        <taxon>Peduoviridae</taxon>
        <taxon>Maltschvirus</taxon>
        <taxon>Maltschvirus maltsch</taxon>
    </lineage>
</organism>
<dbReference type="Gene3D" id="3.30.780.20">
    <property type="match status" value="1"/>
</dbReference>
<dbReference type="InterPro" id="IPR014001">
    <property type="entry name" value="Helicase_ATP-bd"/>
</dbReference>
<dbReference type="PANTHER" id="PTHR47396">
    <property type="entry name" value="TYPE I RESTRICTION ENZYME ECOKI R PROTEIN"/>
    <property type="match status" value="1"/>
</dbReference>
<dbReference type="GO" id="GO:0005524">
    <property type="term" value="F:ATP binding"/>
    <property type="evidence" value="ECO:0007669"/>
    <property type="project" value="InterPro"/>
</dbReference>